<dbReference type="STRING" id="716544.wcw_0149"/>
<dbReference type="Proteomes" id="UP000001505">
    <property type="component" value="Chromosome"/>
</dbReference>
<proteinExistence type="predicted"/>
<dbReference type="GO" id="GO:0042601">
    <property type="term" value="C:endospore-forming forespore"/>
    <property type="evidence" value="ECO:0007669"/>
    <property type="project" value="TreeGrafter"/>
</dbReference>
<protein>
    <recommendedName>
        <fullName evidence="3">Nucleoside phosphorylase domain-containing protein</fullName>
    </recommendedName>
</protein>
<evidence type="ECO:0000313" key="1">
    <source>
        <dbReference type="EMBL" id="ADI37524.1"/>
    </source>
</evidence>
<keyword evidence="2" id="KW-1185">Reference proteome</keyword>
<dbReference type="InterPro" id="IPR049539">
    <property type="entry name" value="SPL"/>
</dbReference>
<evidence type="ECO:0000313" key="2">
    <source>
        <dbReference type="Proteomes" id="UP000001505"/>
    </source>
</evidence>
<dbReference type="GO" id="GO:0009116">
    <property type="term" value="P:nucleoside metabolic process"/>
    <property type="evidence" value="ECO:0007669"/>
    <property type="project" value="InterPro"/>
</dbReference>
<dbReference type="EMBL" id="CP001928">
    <property type="protein sequence ID" value="ADI37524.1"/>
    <property type="molecule type" value="Genomic_DNA"/>
</dbReference>
<dbReference type="Gene3D" id="3.40.50.1580">
    <property type="entry name" value="Nucleoside phosphorylase domain"/>
    <property type="match status" value="1"/>
</dbReference>
<sequence length="267" mass="29763">MLNILCALHCEAKPLIQHLRLRKLQESAPFPVYENEAMRLAVCGIGKIAAATATGWLGARENTCSAWLNIGVAGHADLPIGYQALALSVTDAGSSKRFYPDISLIKGLPMHGVTTVDKPSFSYPDKDLVDMEAAGFYQAAQRFATVDRIHCLKIVSDNAWHPTEKINKEFVRDLIGQSITKIESLIGQILALIPNPPAIDDSPYVALCHWTETEKHQLERLLIRWKAMEKSPPLCQHLKTSREIIQFLEHTLNQLPLCFTPSTTKKK</sequence>
<dbReference type="OrthoDB" id="21362at2"/>
<gene>
    <name evidence="1" type="ordered locus">wcw_0149</name>
</gene>
<dbReference type="InterPro" id="IPR035994">
    <property type="entry name" value="Nucleoside_phosphorylase_sf"/>
</dbReference>
<dbReference type="GO" id="GO:0051539">
    <property type="term" value="F:4 iron, 4 sulfur cluster binding"/>
    <property type="evidence" value="ECO:0007669"/>
    <property type="project" value="TreeGrafter"/>
</dbReference>
<reference evidence="1 2" key="1">
    <citation type="journal article" date="2010" name="PLoS ONE">
        <title>The Waddlia genome: a window into chlamydial biology.</title>
        <authorList>
            <person name="Bertelli C."/>
            <person name="Collyn F."/>
            <person name="Croxatto A."/>
            <person name="Ruckert C."/>
            <person name="Polkinghorne A."/>
            <person name="Kebbi-Beghdadi C."/>
            <person name="Goesmann A."/>
            <person name="Vaughan L."/>
            <person name="Greub G."/>
        </authorList>
    </citation>
    <scope>NUCLEOTIDE SEQUENCE [LARGE SCALE GENOMIC DNA]</scope>
    <source>
        <strain evidence="2">ATCC VR-1470 / WSU 86-1044</strain>
    </source>
</reference>
<dbReference type="PANTHER" id="PTHR37822">
    <property type="entry name" value="SPORE PHOTOPRODUCT LYASE-RELATED"/>
    <property type="match status" value="1"/>
</dbReference>
<dbReference type="eggNOG" id="COG0775">
    <property type="taxonomic scope" value="Bacteria"/>
</dbReference>
<dbReference type="HOGENOM" id="CLU_082375_0_0_0"/>
<accession>D6YTR3</accession>
<dbReference type="SUPFAM" id="SSF53167">
    <property type="entry name" value="Purine and uridine phosphorylases"/>
    <property type="match status" value="1"/>
</dbReference>
<dbReference type="GO" id="GO:0003913">
    <property type="term" value="F:DNA photolyase activity"/>
    <property type="evidence" value="ECO:0007669"/>
    <property type="project" value="TreeGrafter"/>
</dbReference>
<name>D6YTR3_WADCW</name>
<dbReference type="KEGG" id="wch:wcw_0149"/>
<dbReference type="GO" id="GO:1904047">
    <property type="term" value="F:S-adenosyl-L-methionine binding"/>
    <property type="evidence" value="ECO:0007669"/>
    <property type="project" value="TreeGrafter"/>
</dbReference>
<organism evidence="1 2">
    <name type="scientific">Waddlia chondrophila (strain ATCC VR-1470 / WSU 86-1044)</name>
    <dbReference type="NCBI Taxonomy" id="716544"/>
    <lineage>
        <taxon>Bacteria</taxon>
        <taxon>Pseudomonadati</taxon>
        <taxon>Chlamydiota</taxon>
        <taxon>Chlamydiia</taxon>
        <taxon>Parachlamydiales</taxon>
        <taxon>Waddliaceae</taxon>
        <taxon>Waddlia</taxon>
    </lineage>
</organism>
<dbReference type="AlphaFoldDB" id="D6YTR3"/>
<dbReference type="PANTHER" id="PTHR37822:SF2">
    <property type="entry name" value="SPORE PHOTOPRODUCT LYASE"/>
    <property type="match status" value="1"/>
</dbReference>
<evidence type="ECO:0008006" key="3">
    <source>
        <dbReference type="Google" id="ProtNLM"/>
    </source>
</evidence>
<dbReference type="RefSeq" id="WP_013181252.1">
    <property type="nucleotide sequence ID" value="NC_014225.1"/>
</dbReference>